<dbReference type="InterPro" id="IPR050189">
    <property type="entry name" value="MFS_Efflux_Transporters"/>
</dbReference>
<accession>A0A343TJ83</accession>
<evidence type="ECO:0000256" key="4">
    <source>
        <dbReference type="ARBA" id="ARBA00022989"/>
    </source>
</evidence>
<dbReference type="Pfam" id="PF07690">
    <property type="entry name" value="MFS_1"/>
    <property type="match status" value="1"/>
</dbReference>
<protein>
    <submittedName>
        <fullName evidence="8">Major facilitator superfamily MFS_1</fullName>
    </submittedName>
</protein>
<dbReference type="GeneID" id="37877878"/>
<evidence type="ECO:0000256" key="3">
    <source>
        <dbReference type="ARBA" id="ARBA00022692"/>
    </source>
</evidence>
<proteinExistence type="predicted"/>
<dbReference type="GO" id="GO:0022857">
    <property type="term" value="F:transmembrane transporter activity"/>
    <property type="evidence" value="ECO:0007669"/>
    <property type="project" value="InterPro"/>
</dbReference>
<feature type="transmembrane region" description="Helical" evidence="6">
    <location>
        <begin position="290"/>
        <end position="308"/>
    </location>
</feature>
<name>A0A343TJ83_9EURY</name>
<keyword evidence="9" id="KW-1185">Reference proteome</keyword>
<dbReference type="AlphaFoldDB" id="A0A343TJ83"/>
<dbReference type="PROSITE" id="PS50850">
    <property type="entry name" value="MFS"/>
    <property type="match status" value="1"/>
</dbReference>
<dbReference type="PANTHER" id="PTHR43124:SF3">
    <property type="entry name" value="CHLORAMPHENICOL EFFLUX PUMP RV0191"/>
    <property type="match status" value="1"/>
</dbReference>
<keyword evidence="2" id="KW-1003">Cell membrane</keyword>
<evidence type="ECO:0000313" key="8">
    <source>
        <dbReference type="EMBL" id="AUX09155.1"/>
    </source>
</evidence>
<organism evidence="8 9">
    <name type="scientific">Halalkaliarchaeum desulfuricum</name>
    <dbReference type="NCBI Taxonomy" id="2055893"/>
    <lineage>
        <taxon>Archaea</taxon>
        <taxon>Methanobacteriati</taxon>
        <taxon>Methanobacteriota</taxon>
        <taxon>Stenosarchaea group</taxon>
        <taxon>Halobacteria</taxon>
        <taxon>Halobacteriales</taxon>
        <taxon>Haloferacaceae</taxon>
        <taxon>Halalkaliarchaeum</taxon>
    </lineage>
</organism>
<dbReference type="EMBL" id="CP025066">
    <property type="protein sequence ID" value="AUX09155.1"/>
    <property type="molecule type" value="Genomic_DNA"/>
</dbReference>
<comment type="subcellular location">
    <subcellularLocation>
        <location evidence="1">Cell membrane</location>
        <topology evidence="1">Multi-pass membrane protein</topology>
    </subcellularLocation>
</comment>
<evidence type="ECO:0000256" key="6">
    <source>
        <dbReference type="SAM" id="Phobius"/>
    </source>
</evidence>
<feature type="transmembrane region" description="Helical" evidence="6">
    <location>
        <begin position="328"/>
        <end position="350"/>
    </location>
</feature>
<evidence type="ECO:0000256" key="2">
    <source>
        <dbReference type="ARBA" id="ARBA00022475"/>
    </source>
</evidence>
<keyword evidence="3 6" id="KW-0812">Transmembrane</keyword>
<dbReference type="OrthoDB" id="200998at2157"/>
<dbReference type="InterPro" id="IPR020846">
    <property type="entry name" value="MFS_dom"/>
</dbReference>
<dbReference type="SUPFAM" id="SSF103473">
    <property type="entry name" value="MFS general substrate transporter"/>
    <property type="match status" value="1"/>
</dbReference>
<reference evidence="9" key="1">
    <citation type="submission" date="2017-11" db="EMBL/GenBank/DDBJ databases">
        <title>Phenotypic and genomic properties of facultatively anaerobic sulfur-reducing natronoarchaea from hypersaline soda lakes.</title>
        <authorList>
            <person name="Sorokin D.Y."/>
            <person name="Kublanov I.V."/>
            <person name="Roman P."/>
            <person name="Sinninghe Damste J.S."/>
            <person name="Golyshin P.N."/>
            <person name="Rojo D."/>
            <person name="Ciordia S."/>
            <person name="Mena M.D.C."/>
            <person name="Ferrer M."/>
            <person name="Messina E."/>
            <person name="Smedile F."/>
            <person name="La Spada G."/>
            <person name="La Cono V."/>
            <person name="Yakimov M.M."/>
        </authorList>
    </citation>
    <scope>NUCLEOTIDE SEQUENCE [LARGE SCALE GENOMIC DNA]</scope>
    <source>
        <strain evidence="9">AArc-Sl</strain>
    </source>
</reference>
<dbReference type="InterPro" id="IPR036259">
    <property type="entry name" value="MFS_trans_sf"/>
</dbReference>
<feature type="transmembrane region" description="Helical" evidence="6">
    <location>
        <begin position="356"/>
        <end position="377"/>
    </location>
</feature>
<keyword evidence="5 6" id="KW-0472">Membrane</keyword>
<feature type="transmembrane region" description="Helical" evidence="6">
    <location>
        <begin position="158"/>
        <end position="178"/>
    </location>
</feature>
<evidence type="ECO:0000256" key="1">
    <source>
        <dbReference type="ARBA" id="ARBA00004651"/>
    </source>
</evidence>
<dbReference type="Proteomes" id="UP000263012">
    <property type="component" value="Chromosome"/>
</dbReference>
<keyword evidence="4 6" id="KW-1133">Transmembrane helix</keyword>
<dbReference type="RefSeq" id="WP_119817285.1">
    <property type="nucleotide sequence ID" value="NZ_CP025066.1"/>
</dbReference>
<feature type="transmembrane region" description="Helical" evidence="6">
    <location>
        <begin position="238"/>
        <end position="255"/>
    </location>
</feature>
<feature type="transmembrane region" description="Helical" evidence="6">
    <location>
        <begin position="71"/>
        <end position="91"/>
    </location>
</feature>
<evidence type="ECO:0000313" key="9">
    <source>
        <dbReference type="Proteomes" id="UP000263012"/>
    </source>
</evidence>
<sequence>MSRVRLFGTLCGLVFLVNFARIIFAPLVGEFMDVFSVREGTIGLVVTLTWVGSASPRLPTGYLLTKVPRHYVVLGAGTVLTAASFFIATAATVPALMAGAFTMGLASGAYFVSANPLISELFPERVGRVIGVHGMASQFAAVLAAPIVSVAVVYDWRLVFYGTGIAAATITLLIFLAARRTDLPDAGTKDRDFFGAARREWRIIVTGVVMLGTVGFVWQGMFNFYEQYMLAKGLPESVARNLLTVLFAAGVPAFLVSGRLADRLPHVPYILGVIAAFLVSVFALTMTSGLFVVIAVSAVLGFVIHSLFPAMDTYLLDTLPDASRASAYAFYSASMMLAQAGGASVVGALVERGFTYDAVFGVFLSGLLVVVIVLAALESAGRLP</sequence>
<feature type="transmembrane region" description="Helical" evidence="6">
    <location>
        <begin position="40"/>
        <end position="59"/>
    </location>
</feature>
<feature type="domain" description="Major facilitator superfamily (MFS) profile" evidence="7">
    <location>
        <begin position="4"/>
        <end position="382"/>
    </location>
</feature>
<feature type="transmembrane region" description="Helical" evidence="6">
    <location>
        <begin position="199"/>
        <end position="218"/>
    </location>
</feature>
<dbReference type="PANTHER" id="PTHR43124">
    <property type="entry name" value="PURINE EFFLUX PUMP PBUE"/>
    <property type="match status" value="1"/>
</dbReference>
<evidence type="ECO:0000259" key="7">
    <source>
        <dbReference type="PROSITE" id="PS50850"/>
    </source>
</evidence>
<feature type="transmembrane region" description="Helical" evidence="6">
    <location>
        <begin position="267"/>
        <end position="284"/>
    </location>
</feature>
<dbReference type="Gene3D" id="1.20.1250.20">
    <property type="entry name" value="MFS general substrate transporter like domains"/>
    <property type="match status" value="2"/>
</dbReference>
<dbReference type="KEGG" id="hdf:AArcSl_1526"/>
<evidence type="ECO:0000256" key="5">
    <source>
        <dbReference type="ARBA" id="ARBA00023136"/>
    </source>
</evidence>
<dbReference type="InterPro" id="IPR011701">
    <property type="entry name" value="MFS"/>
</dbReference>
<gene>
    <name evidence="8" type="ORF">AArcSl_1526</name>
</gene>
<dbReference type="GO" id="GO:0005886">
    <property type="term" value="C:plasma membrane"/>
    <property type="evidence" value="ECO:0007669"/>
    <property type="project" value="UniProtKB-SubCell"/>
</dbReference>
<feature type="transmembrane region" description="Helical" evidence="6">
    <location>
        <begin position="130"/>
        <end position="152"/>
    </location>
</feature>